<dbReference type="VEuPathDB" id="MicrosporidiaDB:NEDG_01224"/>
<feature type="compositionally biased region" description="Acidic residues" evidence="1">
    <location>
        <begin position="127"/>
        <end position="137"/>
    </location>
</feature>
<evidence type="ECO:0000313" key="3">
    <source>
        <dbReference type="Proteomes" id="UP000185944"/>
    </source>
</evidence>
<proteinExistence type="predicted"/>
<reference evidence="2 3" key="1">
    <citation type="submission" date="2016-02" db="EMBL/GenBank/DDBJ databases">
        <title>Discovery of a natural microsporidian pathogen with a broad tissue tropism in Caenorhabditis elegans.</title>
        <authorList>
            <person name="Luallen R.J."/>
            <person name="Reinke A.W."/>
            <person name="Tong L."/>
            <person name="Botts M.R."/>
            <person name="Felix M.-A."/>
            <person name="Troemel E.R."/>
        </authorList>
    </citation>
    <scope>NUCLEOTIDE SEQUENCE [LARGE SCALE GENOMIC DNA]</scope>
    <source>
        <strain evidence="2 3">JUm2807</strain>
    </source>
</reference>
<protein>
    <submittedName>
        <fullName evidence="2">Uncharacterized protein</fullName>
    </submittedName>
</protein>
<accession>A0A177EAX7</accession>
<gene>
    <name evidence="2" type="ORF">NEDG_01224</name>
</gene>
<keyword evidence="3" id="KW-1185">Reference proteome</keyword>
<dbReference type="GeneID" id="93647574"/>
<name>A0A177EAX7_9MICR</name>
<dbReference type="EMBL" id="LTDL01000042">
    <property type="protein sequence ID" value="OAG29085.1"/>
    <property type="molecule type" value="Genomic_DNA"/>
</dbReference>
<dbReference type="Proteomes" id="UP000185944">
    <property type="component" value="Unassembled WGS sequence"/>
</dbReference>
<feature type="region of interest" description="Disordered" evidence="1">
    <location>
        <begin position="125"/>
        <end position="209"/>
    </location>
</feature>
<sequence length="209" mass="23613">MKHLEEETERVPHVLDELFGKIDSLEEHIPAFLNEDSEILGSDPQKLQLTRKLSQKEKTLLATPPAKRSYTVTYAVEEEVRVTTTPDGLRVDYEETEELGADEPIDWDIKVDGTGYFDAKGNYVKQEEEDSESDQDDWITVKGSKTKKKKTPVEEPLSYTAVQNITPPNPKKVHAKTTVTQASKTDPDTDSEGFTTVKDKKAKANKFKK</sequence>
<dbReference type="OrthoDB" id="2193470at2759"/>
<comment type="caution">
    <text evidence="2">The sequence shown here is derived from an EMBL/GenBank/DDBJ whole genome shotgun (WGS) entry which is preliminary data.</text>
</comment>
<evidence type="ECO:0000256" key="1">
    <source>
        <dbReference type="SAM" id="MobiDB-lite"/>
    </source>
</evidence>
<dbReference type="AlphaFoldDB" id="A0A177EAX7"/>
<evidence type="ECO:0000313" key="2">
    <source>
        <dbReference type="EMBL" id="OAG29085.1"/>
    </source>
</evidence>
<feature type="compositionally biased region" description="Basic residues" evidence="1">
    <location>
        <begin position="200"/>
        <end position="209"/>
    </location>
</feature>
<organism evidence="2 3">
    <name type="scientific">Nematocida displodere</name>
    <dbReference type="NCBI Taxonomy" id="1805483"/>
    <lineage>
        <taxon>Eukaryota</taxon>
        <taxon>Fungi</taxon>
        <taxon>Fungi incertae sedis</taxon>
        <taxon>Microsporidia</taxon>
        <taxon>Nematocida</taxon>
    </lineage>
</organism>
<dbReference type="RefSeq" id="XP_067543830.1">
    <property type="nucleotide sequence ID" value="XM_067688642.1"/>
</dbReference>